<dbReference type="KEGG" id="bex:A11Q_1317"/>
<reference evidence="1 2" key="1">
    <citation type="journal article" date="2013" name="ISME J.">
        <title>By their genes ye shall know them: genomic signatures of predatory bacteria.</title>
        <authorList>
            <person name="Pasternak Z."/>
            <person name="Pietrokovski S."/>
            <person name="Rotem O."/>
            <person name="Gophna U."/>
            <person name="Lurie-Weinberger M.N."/>
            <person name="Jurkevitch E."/>
        </authorList>
    </citation>
    <scope>NUCLEOTIDE SEQUENCE [LARGE SCALE GENOMIC DNA]</scope>
    <source>
        <strain evidence="1 2">JSS</strain>
    </source>
</reference>
<sequence>MHKLFVTQVYQAKIKTDLKDLEQEIYQIQNADIEGKKWSSSHYPNGYTSYGSWDQLQQMSSTFANLEKRIDLHVHKFTQALGYDLPKKSLRMNSFWVNIMPAGALHTAHIHPHSVVSGTYYVSIPPRASAIKFEDPRLVSFMNSPLVKPKAAKELQRFFSLAPKAGDVVLFESWLKHEVPMNQSKQPRISVSFNYDWA</sequence>
<gene>
    <name evidence="1" type="ORF">A11Q_1317</name>
</gene>
<keyword evidence="2" id="KW-1185">Reference proteome</keyword>
<dbReference type="OrthoDB" id="549777at2"/>
<dbReference type="RefSeq" id="WP_015470023.1">
    <property type="nucleotide sequence ID" value="NC_020813.1"/>
</dbReference>
<evidence type="ECO:0000313" key="1">
    <source>
        <dbReference type="EMBL" id="AGH95533.1"/>
    </source>
</evidence>
<dbReference type="EMBL" id="CP003537">
    <property type="protein sequence ID" value="AGH95533.1"/>
    <property type="molecule type" value="Genomic_DNA"/>
</dbReference>
<dbReference type="STRING" id="1184267.A11Q_1317"/>
<organism evidence="1 2">
    <name type="scientific">Pseudobdellovibrio exovorus JSS</name>
    <dbReference type="NCBI Taxonomy" id="1184267"/>
    <lineage>
        <taxon>Bacteria</taxon>
        <taxon>Pseudomonadati</taxon>
        <taxon>Bdellovibrionota</taxon>
        <taxon>Bdellovibrionia</taxon>
        <taxon>Bdellovibrionales</taxon>
        <taxon>Pseudobdellovibrionaceae</taxon>
        <taxon>Pseudobdellovibrio</taxon>
    </lineage>
</organism>
<protein>
    <recommendedName>
        <fullName evidence="3">Fe2OG dioxygenase domain-containing protein</fullName>
    </recommendedName>
</protein>
<evidence type="ECO:0000313" key="2">
    <source>
        <dbReference type="Proteomes" id="UP000012040"/>
    </source>
</evidence>
<dbReference type="NCBIfam" id="TIGR02466">
    <property type="entry name" value="TIGR02466 family protein"/>
    <property type="match status" value="1"/>
</dbReference>
<dbReference type="AlphaFoldDB" id="M4V8L0"/>
<dbReference type="PATRIC" id="fig|1184267.3.peg.1335"/>
<dbReference type="Gene3D" id="2.60.120.620">
    <property type="entry name" value="q2cbj1_9rhob like domain"/>
    <property type="match status" value="1"/>
</dbReference>
<dbReference type="eggNOG" id="ENOG502Z7JJ">
    <property type="taxonomic scope" value="Bacteria"/>
</dbReference>
<accession>M4V8L0</accession>
<dbReference type="InterPro" id="IPR012668">
    <property type="entry name" value="CHP02466"/>
</dbReference>
<proteinExistence type="predicted"/>
<dbReference type="Pfam" id="PF13759">
    <property type="entry name" value="2OG-FeII_Oxy_5"/>
    <property type="match status" value="1"/>
</dbReference>
<dbReference type="SUPFAM" id="SSF51197">
    <property type="entry name" value="Clavaminate synthase-like"/>
    <property type="match status" value="1"/>
</dbReference>
<evidence type="ECO:0008006" key="3">
    <source>
        <dbReference type="Google" id="ProtNLM"/>
    </source>
</evidence>
<dbReference type="Proteomes" id="UP000012040">
    <property type="component" value="Chromosome"/>
</dbReference>
<name>M4V8L0_9BACT</name>
<dbReference type="HOGENOM" id="CLU_086361_1_0_7"/>